<reference evidence="1 2" key="1">
    <citation type="journal article" date="2018" name="IMA Fungus">
        <title>IMA Genome-F 9: Draft genome sequence of Annulohypoxylon stygium, Aspergillus mulundensis, Berkeleyomyces basicola (syn. Thielaviopsis basicola), Ceratocystis smalleyi, two Cercospora beticola strains, Coleophoma cylindrospora, Fusarium fracticaudum, Phialophora cf. hyalina, and Morchella septimelata.</title>
        <authorList>
            <person name="Wingfield B.D."/>
            <person name="Bills G.F."/>
            <person name="Dong Y."/>
            <person name="Huang W."/>
            <person name="Nel W.J."/>
            <person name="Swalarsk-Parry B.S."/>
            <person name="Vaghefi N."/>
            <person name="Wilken P.M."/>
            <person name="An Z."/>
            <person name="de Beer Z.W."/>
            <person name="De Vos L."/>
            <person name="Chen L."/>
            <person name="Duong T.A."/>
            <person name="Gao Y."/>
            <person name="Hammerbacher A."/>
            <person name="Kikkert J.R."/>
            <person name="Li Y."/>
            <person name="Li H."/>
            <person name="Li K."/>
            <person name="Li Q."/>
            <person name="Liu X."/>
            <person name="Ma X."/>
            <person name="Naidoo K."/>
            <person name="Pethybridge S.J."/>
            <person name="Sun J."/>
            <person name="Steenkamp E.T."/>
            <person name="van der Nest M.A."/>
            <person name="van Wyk S."/>
            <person name="Wingfield M.J."/>
            <person name="Xiong C."/>
            <person name="Yue Q."/>
            <person name="Zhang X."/>
        </authorList>
    </citation>
    <scope>NUCLEOTIDE SEQUENCE [LARGE SCALE GENOMIC DNA]</scope>
    <source>
        <strain evidence="1 2">BP6252</strain>
    </source>
</reference>
<dbReference type="Pfam" id="PF13489">
    <property type="entry name" value="Methyltransf_23"/>
    <property type="match status" value="1"/>
</dbReference>
<dbReference type="AlphaFoldDB" id="A0A3D8QS02"/>
<accession>A0A3D8QS02</accession>
<dbReference type="Gene3D" id="3.40.50.150">
    <property type="entry name" value="Vaccinia Virus protein VP39"/>
    <property type="match status" value="1"/>
</dbReference>
<gene>
    <name evidence="1" type="ORF">BP6252_10257</name>
</gene>
<dbReference type="SUPFAM" id="SSF53335">
    <property type="entry name" value="S-adenosyl-L-methionine-dependent methyltransferases"/>
    <property type="match status" value="1"/>
</dbReference>
<keyword evidence="1" id="KW-0489">Methyltransferase</keyword>
<name>A0A3D8QS02_9HELO</name>
<keyword evidence="1" id="KW-0808">Transferase</keyword>
<dbReference type="InterPro" id="IPR029063">
    <property type="entry name" value="SAM-dependent_MTases_sf"/>
</dbReference>
<dbReference type="GO" id="GO:0032259">
    <property type="term" value="P:methylation"/>
    <property type="evidence" value="ECO:0007669"/>
    <property type="project" value="UniProtKB-KW"/>
</dbReference>
<evidence type="ECO:0000313" key="2">
    <source>
        <dbReference type="Proteomes" id="UP000256645"/>
    </source>
</evidence>
<dbReference type="CDD" id="cd02440">
    <property type="entry name" value="AdoMet_MTases"/>
    <property type="match status" value="1"/>
</dbReference>
<dbReference type="OrthoDB" id="2013972at2759"/>
<proteinExistence type="predicted"/>
<dbReference type="PANTHER" id="PTHR43591:SF31">
    <property type="entry name" value="LAEA-LIKE, PUTATIVE (AFU_ORTHOLOGUE AFUA_8G01930)-RELATED"/>
    <property type="match status" value="1"/>
</dbReference>
<protein>
    <submittedName>
        <fullName evidence="1">S-adenosyl-L-methionine-dependent methyltransferase-9</fullName>
    </submittedName>
</protein>
<keyword evidence="2" id="KW-1185">Reference proteome</keyword>
<dbReference type="GO" id="GO:0008168">
    <property type="term" value="F:methyltransferase activity"/>
    <property type="evidence" value="ECO:0007669"/>
    <property type="project" value="UniProtKB-KW"/>
</dbReference>
<comment type="caution">
    <text evidence="1">The sequence shown here is derived from an EMBL/GenBank/DDBJ whole genome shotgun (WGS) entry which is preliminary data.</text>
</comment>
<dbReference type="PANTHER" id="PTHR43591">
    <property type="entry name" value="METHYLTRANSFERASE"/>
    <property type="match status" value="1"/>
</dbReference>
<dbReference type="Proteomes" id="UP000256645">
    <property type="component" value="Unassembled WGS sequence"/>
</dbReference>
<organism evidence="1 2">
    <name type="scientific">Coleophoma cylindrospora</name>
    <dbReference type="NCBI Taxonomy" id="1849047"/>
    <lineage>
        <taxon>Eukaryota</taxon>
        <taxon>Fungi</taxon>
        <taxon>Dikarya</taxon>
        <taxon>Ascomycota</taxon>
        <taxon>Pezizomycotina</taxon>
        <taxon>Leotiomycetes</taxon>
        <taxon>Helotiales</taxon>
        <taxon>Dermateaceae</taxon>
        <taxon>Coleophoma</taxon>
    </lineage>
</organism>
<dbReference type="EMBL" id="PDLM01000012">
    <property type="protein sequence ID" value="RDW64606.1"/>
    <property type="molecule type" value="Genomic_DNA"/>
</dbReference>
<dbReference type="STRING" id="1849047.A0A3D8QS02"/>
<evidence type="ECO:0000313" key="1">
    <source>
        <dbReference type="EMBL" id="RDW64606.1"/>
    </source>
</evidence>
<sequence length="355" mass="40611">MADAQTMVAAVEADDSAEDRDSALGDSIASSTNSISSSFMKQVIYSYGHTFLFLIVFHRPRDGSTYSHREENGRTYHFYKDGKYVFPNDEIEIDRLDLQHHLFSLTFNGKLFTAPIGKDKSLHRVLDIGTGTGIWAIDFADEHPESEVLGIDLSPIQPQFIPPNVSFRVDDLEDNWKFTNKFDFIYSRMMLGSFNDWPRLFEQAFANLTPGGYLEIVDVCHPYQSDDGTYPDDSVLQRWTVLLNEALTKTGRDLGSAKQYKSQLEAAGFVNVVETKYVWPLNRWPKDLKLKELGMWEYENLTRGLGAVSMALFTRILGWTQDQVEALLEDVRKDLRNVKMHVYAPLYVVYGQKPE</sequence>